<dbReference type="Gene3D" id="3.40.50.300">
    <property type="entry name" value="P-loop containing nucleotide triphosphate hydrolases"/>
    <property type="match status" value="2"/>
</dbReference>
<evidence type="ECO:0000313" key="10">
    <source>
        <dbReference type="EMBL" id="RRC94645.1"/>
    </source>
</evidence>
<dbReference type="OrthoDB" id="39350at2"/>
<keyword evidence="8" id="KW-0472">Membrane</keyword>
<feature type="domain" description="ABC transporter" evidence="9">
    <location>
        <begin position="256"/>
        <end position="500"/>
    </location>
</feature>
<evidence type="ECO:0000256" key="3">
    <source>
        <dbReference type="ARBA" id="ARBA00022475"/>
    </source>
</evidence>
<dbReference type="SUPFAM" id="SSF52540">
    <property type="entry name" value="P-loop containing nucleoside triphosphate hydrolases"/>
    <property type="match status" value="2"/>
</dbReference>
<sequence>MKLELEGITKVFGPLVANDHIDLVVEEGQIHALLGENGAGKSTLMNVLYGLYQPDDGRILIDGQPQTFRGPGDAVAAGIGMVHQHFMLVPVFTVAESVALGYEPTTGVGGILDHNAARDKVRELSARFGFDIDPDALIEDLPVGAQQRVEIIKALSRDAKVLILDEPTAVLTPQETDELIEIMRELKAAGTSIVFITHKLREVRAVADHITVIRRGKVVGEASPTSTEKELASLMVGRAVDLGVAKDPATPGEPVLRYRDVSMLDELGHVALDHVNLDVHAGEILCVAGVQGNGQTELCEVTLGSHAPNGGRIEIAGTDLASLTIRQRLEKGLGYVPEDRFEDGMITSFSIAENMILDQYYHAPFSGGVSIDLGEVDRNAEALREEFDVRVTSVHDPISTLSGGNQQKAILARELSRPLKVLVASQPTRGLDVGSIEFVHSRIVAERDKGTAVVVVSTELDEVVALADRIAVMYRGRIIGIVPADTPRDVLGLMMAGVPEDEAREQAARAHADKEENL</sequence>
<dbReference type="PROSITE" id="PS50893">
    <property type="entry name" value="ABC_TRANSPORTER_2"/>
    <property type="match status" value="2"/>
</dbReference>
<keyword evidence="7" id="KW-1278">Translocase</keyword>
<evidence type="ECO:0000256" key="5">
    <source>
        <dbReference type="ARBA" id="ARBA00022741"/>
    </source>
</evidence>
<dbReference type="CDD" id="cd03216">
    <property type="entry name" value="ABC_Carb_Monos_I"/>
    <property type="match status" value="1"/>
</dbReference>
<dbReference type="PANTHER" id="PTHR43790:SF4">
    <property type="entry name" value="GUANOSINE IMPORT ATP-BINDING PROTEIN NUPO"/>
    <property type="match status" value="1"/>
</dbReference>
<dbReference type="FunFam" id="3.40.50.300:FF:000127">
    <property type="entry name" value="Ribose import ATP-binding protein RbsA"/>
    <property type="match status" value="1"/>
</dbReference>
<dbReference type="CDD" id="cd03215">
    <property type="entry name" value="ABC_Carb_Monos_II"/>
    <property type="match status" value="1"/>
</dbReference>
<feature type="domain" description="ABC transporter" evidence="9">
    <location>
        <begin position="3"/>
        <end position="240"/>
    </location>
</feature>
<dbReference type="GO" id="GO:0005886">
    <property type="term" value="C:plasma membrane"/>
    <property type="evidence" value="ECO:0007669"/>
    <property type="project" value="UniProtKB-SubCell"/>
</dbReference>
<keyword evidence="5" id="KW-0547">Nucleotide-binding</keyword>
<name>A0A3P1SD19_9ACTO</name>
<dbReference type="PROSITE" id="PS00211">
    <property type="entry name" value="ABC_TRANSPORTER_1"/>
    <property type="match status" value="1"/>
</dbReference>
<dbReference type="InterPro" id="IPR003593">
    <property type="entry name" value="AAA+_ATPase"/>
</dbReference>
<evidence type="ECO:0000256" key="1">
    <source>
        <dbReference type="ARBA" id="ARBA00004202"/>
    </source>
</evidence>
<dbReference type="InterPro" id="IPR050107">
    <property type="entry name" value="ABC_carbohydrate_import_ATPase"/>
</dbReference>
<dbReference type="GO" id="GO:0005524">
    <property type="term" value="F:ATP binding"/>
    <property type="evidence" value="ECO:0007669"/>
    <property type="project" value="UniProtKB-KW"/>
</dbReference>
<evidence type="ECO:0000256" key="7">
    <source>
        <dbReference type="ARBA" id="ARBA00022967"/>
    </source>
</evidence>
<comment type="subcellular location">
    <subcellularLocation>
        <location evidence="1">Cell membrane</location>
        <topology evidence="1">Peripheral membrane protein</topology>
    </subcellularLocation>
</comment>
<dbReference type="EMBL" id="RQZF01000012">
    <property type="protein sequence ID" value="RRC94645.1"/>
    <property type="molecule type" value="Genomic_DNA"/>
</dbReference>
<proteinExistence type="predicted"/>
<dbReference type="AlphaFoldDB" id="A0A3P1SD19"/>
<keyword evidence="4" id="KW-0677">Repeat</keyword>
<evidence type="ECO:0000256" key="4">
    <source>
        <dbReference type="ARBA" id="ARBA00022737"/>
    </source>
</evidence>
<dbReference type="PANTHER" id="PTHR43790">
    <property type="entry name" value="CARBOHYDRATE TRANSPORT ATP-BINDING PROTEIN MG119-RELATED"/>
    <property type="match status" value="1"/>
</dbReference>
<evidence type="ECO:0000313" key="11">
    <source>
        <dbReference type="Proteomes" id="UP000280444"/>
    </source>
</evidence>
<evidence type="ECO:0000256" key="6">
    <source>
        <dbReference type="ARBA" id="ARBA00022840"/>
    </source>
</evidence>
<dbReference type="SMART" id="SM00382">
    <property type="entry name" value="AAA"/>
    <property type="match status" value="2"/>
</dbReference>
<evidence type="ECO:0000259" key="9">
    <source>
        <dbReference type="PROSITE" id="PS50893"/>
    </source>
</evidence>
<dbReference type="InterPro" id="IPR003439">
    <property type="entry name" value="ABC_transporter-like_ATP-bd"/>
</dbReference>
<dbReference type="Pfam" id="PF00005">
    <property type="entry name" value="ABC_tran"/>
    <property type="match status" value="2"/>
</dbReference>
<dbReference type="InterPro" id="IPR017871">
    <property type="entry name" value="ABC_transporter-like_CS"/>
</dbReference>
<gene>
    <name evidence="10" type="ORF">EII11_09465</name>
</gene>
<protein>
    <submittedName>
        <fullName evidence="10">ABC transporter ATP-binding protein</fullName>
    </submittedName>
</protein>
<evidence type="ECO:0000256" key="2">
    <source>
        <dbReference type="ARBA" id="ARBA00022448"/>
    </source>
</evidence>
<reference evidence="10 11" key="1">
    <citation type="submission" date="2018-11" db="EMBL/GenBank/DDBJ databases">
        <title>Genomes From Bacteria Associated with the Canine Oral Cavity: a Test Case for Automated Genome-Based Taxonomic Assignment.</title>
        <authorList>
            <person name="Coil D.A."/>
            <person name="Jospin G."/>
            <person name="Darling A.E."/>
            <person name="Wallis C."/>
            <person name="Davis I.J."/>
            <person name="Harris S."/>
            <person name="Eisen J.A."/>
            <person name="Holcombe L.J."/>
            <person name="O'Flynn C."/>
        </authorList>
    </citation>
    <scope>NUCLEOTIDE SEQUENCE [LARGE SCALE GENOMIC DNA]</scope>
    <source>
        <strain evidence="10 11">OH770</strain>
    </source>
</reference>
<dbReference type="InterPro" id="IPR027417">
    <property type="entry name" value="P-loop_NTPase"/>
</dbReference>
<comment type="caution">
    <text evidence="10">The sequence shown here is derived from an EMBL/GenBank/DDBJ whole genome shotgun (WGS) entry which is preliminary data.</text>
</comment>
<dbReference type="GO" id="GO:0016887">
    <property type="term" value="F:ATP hydrolysis activity"/>
    <property type="evidence" value="ECO:0007669"/>
    <property type="project" value="InterPro"/>
</dbReference>
<keyword evidence="3" id="KW-1003">Cell membrane</keyword>
<dbReference type="Proteomes" id="UP000280444">
    <property type="component" value="Unassembled WGS sequence"/>
</dbReference>
<keyword evidence="2" id="KW-0813">Transport</keyword>
<evidence type="ECO:0000256" key="8">
    <source>
        <dbReference type="ARBA" id="ARBA00023136"/>
    </source>
</evidence>
<dbReference type="RefSeq" id="WP_124872053.1">
    <property type="nucleotide sequence ID" value="NZ_RQZF01000012.1"/>
</dbReference>
<keyword evidence="6 10" id="KW-0067">ATP-binding</keyword>
<keyword evidence="11" id="KW-1185">Reference proteome</keyword>
<accession>A0A3P1SD19</accession>
<organism evidence="10 11">
    <name type="scientific">Schaalia canis</name>
    <dbReference type="NCBI Taxonomy" id="100469"/>
    <lineage>
        <taxon>Bacteria</taxon>
        <taxon>Bacillati</taxon>
        <taxon>Actinomycetota</taxon>
        <taxon>Actinomycetes</taxon>
        <taxon>Actinomycetales</taxon>
        <taxon>Actinomycetaceae</taxon>
        <taxon>Schaalia</taxon>
    </lineage>
</organism>